<sequence length="185" mass="20628">MYNFAYEAVVVVVFGLAALRLAGKKAIAEMTTLEMITLLAIGTVIGHAVSENELWKTLVCIAIFVAVMLIFQFLALKFPVLEKWLIGRPTLVVKDGQIQEHNLRKMRMTMEQLELRLRRKGIANLSDIRTATIEIDGRIGYELKESSLPLTRGQAEQILAALNQPVPPLGQAQSELFEKIRKPGG</sequence>
<keyword evidence="11" id="KW-1185">Reference proteome</keyword>
<comment type="similarity">
    <text evidence="2">Belongs to the UPF0702 family.</text>
</comment>
<keyword evidence="4 7" id="KW-0812">Transmembrane</keyword>
<evidence type="ECO:0000256" key="3">
    <source>
        <dbReference type="ARBA" id="ARBA00022475"/>
    </source>
</evidence>
<dbReference type="PANTHER" id="PTHR34582:SF2">
    <property type="entry name" value="UPF0702 TRANSMEMBRANE PROTEIN YDFR"/>
    <property type="match status" value="1"/>
</dbReference>
<feature type="transmembrane region" description="Helical" evidence="7">
    <location>
        <begin position="55"/>
        <end position="76"/>
    </location>
</feature>
<reference evidence="10 11" key="1">
    <citation type="submission" date="2018-10" db="EMBL/GenBank/DDBJ databases">
        <title>Genome Sequence of Cohnella sp.</title>
        <authorList>
            <person name="Srinivasan S."/>
            <person name="Kim M.K."/>
        </authorList>
    </citation>
    <scope>NUCLEOTIDE SEQUENCE [LARGE SCALE GENOMIC DNA]</scope>
    <source>
        <strain evidence="10 11">18JY8-7</strain>
    </source>
</reference>
<feature type="domain" description="YetF C-terminal" evidence="8">
    <location>
        <begin position="77"/>
        <end position="158"/>
    </location>
</feature>
<evidence type="ECO:0000256" key="7">
    <source>
        <dbReference type="SAM" id="Phobius"/>
    </source>
</evidence>
<feature type="transmembrane region" description="Helical" evidence="7">
    <location>
        <begin position="6"/>
        <end position="23"/>
    </location>
</feature>
<evidence type="ECO:0000256" key="1">
    <source>
        <dbReference type="ARBA" id="ARBA00004651"/>
    </source>
</evidence>
<keyword evidence="6 7" id="KW-0472">Membrane</keyword>
<keyword evidence="3" id="KW-1003">Cell membrane</keyword>
<dbReference type="Gene3D" id="3.30.240.20">
    <property type="entry name" value="bsu07140 like domains"/>
    <property type="match status" value="1"/>
</dbReference>
<keyword evidence="5 7" id="KW-1133">Transmembrane helix</keyword>
<gene>
    <name evidence="10" type="ORF">EAV92_22040</name>
</gene>
<dbReference type="Pfam" id="PF04239">
    <property type="entry name" value="DUF421"/>
    <property type="match status" value="1"/>
</dbReference>
<evidence type="ECO:0000256" key="4">
    <source>
        <dbReference type="ARBA" id="ARBA00022692"/>
    </source>
</evidence>
<dbReference type="KEGG" id="coh:EAV92_22040"/>
<evidence type="ECO:0000256" key="2">
    <source>
        <dbReference type="ARBA" id="ARBA00006448"/>
    </source>
</evidence>
<dbReference type="InterPro" id="IPR048454">
    <property type="entry name" value="YetF_N"/>
</dbReference>
<dbReference type="Proteomes" id="UP000269097">
    <property type="component" value="Chromosome"/>
</dbReference>
<dbReference type="InterPro" id="IPR023090">
    <property type="entry name" value="UPF0702_alpha/beta_dom_sf"/>
</dbReference>
<accession>A0A3G3K5E5</accession>
<evidence type="ECO:0000259" key="9">
    <source>
        <dbReference type="Pfam" id="PF20730"/>
    </source>
</evidence>
<comment type="subcellular location">
    <subcellularLocation>
        <location evidence="1">Cell membrane</location>
        <topology evidence="1">Multi-pass membrane protein</topology>
    </subcellularLocation>
</comment>
<dbReference type="PANTHER" id="PTHR34582">
    <property type="entry name" value="UPF0702 TRANSMEMBRANE PROTEIN YCAP"/>
    <property type="match status" value="1"/>
</dbReference>
<dbReference type="RefSeq" id="WP_123043079.1">
    <property type="nucleotide sequence ID" value="NZ_CP033433.1"/>
</dbReference>
<evidence type="ECO:0000259" key="8">
    <source>
        <dbReference type="Pfam" id="PF04239"/>
    </source>
</evidence>
<dbReference type="EMBL" id="CP033433">
    <property type="protein sequence ID" value="AYQ74999.1"/>
    <property type="molecule type" value="Genomic_DNA"/>
</dbReference>
<evidence type="ECO:0000313" key="11">
    <source>
        <dbReference type="Proteomes" id="UP000269097"/>
    </source>
</evidence>
<protein>
    <submittedName>
        <fullName evidence="10">DUF421 domain-containing protein</fullName>
    </submittedName>
</protein>
<dbReference type="Pfam" id="PF20730">
    <property type="entry name" value="YetF_N"/>
    <property type="match status" value="1"/>
</dbReference>
<proteinExistence type="inferred from homology"/>
<evidence type="ECO:0000313" key="10">
    <source>
        <dbReference type="EMBL" id="AYQ74999.1"/>
    </source>
</evidence>
<name>A0A3G3K5E5_9BACL</name>
<evidence type="ECO:0000256" key="6">
    <source>
        <dbReference type="ARBA" id="ARBA00023136"/>
    </source>
</evidence>
<organism evidence="10 11">
    <name type="scientific">Cohnella candidum</name>
    <dbReference type="NCBI Taxonomy" id="2674991"/>
    <lineage>
        <taxon>Bacteria</taxon>
        <taxon>Bacillati</taxon>
        <taxon>Bacillota</taxon>
        <taxon>Bacilli</taxon>
        <taxon>Bacillales</taxon>
        <taxon>Paenibacillaceae</taxon>
        <taxon>Cohnella</taxon>
    </lineage>
</organism>
<dbReference type="AlphaFoldDB" id="A0A3G3K5E5"/>
<feature type="domain" description="YetF-like N-terminal transmembrane" evidence="9">
    <location>
        <begin position="8"/>
        <end position="74"/>
    </location>
</feature>
<evidence type="ECO:0000256" key="5">
    <source>
        <dbReference type="ARBA" id="ARBA00022989"/>
    </source>
</evidence>
<dbReference type="GO" id="GO:0005886">
    <property type="term" value="C:plasma membrane"/>
    <property type="evidence" value="ECO:0007669"/>
    <property type="project" value="UniProtKB-SubCell"/>
</dbReference>
<dbReference type="InterPro" id="IPR007353">
    <property type="entry name" value="DUF421"/>
</dbReference>
<feature type="transmembrane region" description="Helical" evidence="7">
    <location>
        <begin position="30"/>
        <end position="49"/>
    </location>
</feature>